<dbReference type="PANTHER" id="PTHR10540">
    <property type="entry name" value="EUKARYOTIC TRANSLATION INITIATION FACTOR 3 SUBUNIT F-RELATED"/>
    <property type="match status" value="1"/>
</dbReference>
<keyword evidence="4" id="KW-1185">Reference proteome</keyword>
<evidence type="ECO:0000259" key="2">
    <source>
        <dbReference type="Pfam" id="PF13012"/>
    </source>
</evidence>
<dbReference type="GO" id="GO:0008237">
    <property type="term" value="F:metallopeptidase activity"/>
    <property type="evidence" value="ECO:0007669"/>
    <property type="project" value="InterPro"/>
</dbReference>
<evidence type="ECO:0000259" key="1">
    <source>
        <dbReference type="Pfam" id="PF01398"/>
    </source>
</evidence>
<reference evidence="3" key="1">
    <citation type="submission" date="2020-11" db="EMBL/GenBank/DDBJ databases">
        <authorList>
            <person name="Tran Van P."/>
        </authorList>
    </citation>
    <scope>NUCLEOTIDE SEQUENCE</scope>
</reference>
<gene>
    <name evidence="3" type="ORF">OSB1V03_LOCUS1720</name>
</gene>
<dbReference type="OrthoDB" id="10256771at2759"/>
<dbReference type="InterPro" id="IPR000555">
    <property type="entry name" value="JAMM/MPN+_dom"/>
</dbReference>
<sequence length="251" mass="28515">DHYKRQSYKRVIGVLLGKIEKSQIIVTNSLAVPFEESENQFFLDTSGPQMYKTDLKITKTIGLFCDTPILAIINVHLESDDIPVQAFKLGVDESLNHLNVVIGADENEEVGVEHLLRNIKSGTGTTLMDKLNNIKNSLIKYSSSLGNIIRYLMEIEDGRESNQEILKVLQKIINGIPKLGEDVEMQEIYGVELINTVKCSEIAILLVLIIEIFHLMNNKVYNPIKKRYDTIFLDSDQLILSFQNFTKNNSR</sequence>
<feature type="domain" description="EIF3F/CSN6-like C-terminal" evidence="2">
    <location>
        <begin position="106"/>
        <end position="183"/>
    </location>
</feature>
<protein>
    <submittedName>
        <fullName evidence="3">Uncharacterized protein</fullName>
    </submittedName>
</protein>
<dbReference type="InterPro" id="IPR024969">
    <property type="entry name" value="EIF3F/CSN6-like_C"/>
</dbReference>
<name>A0A7R9PUW7_9ACAR</name>
<feature type="non-terminal residue" evidence="3">
    <location>
        <position position="1"/>
    </location>
</feature>
<dbReference type="EMBL" id="OC855104">
    <property type="protein sequence ID" value="CAD7621246.1"/>
    <property type="molecule type" value="Genomic_DNA"/>
</dbReference>
<dbReference type="Pfam" id="PF13012">
    <property type="entry name" value="MitMem_reg"/>
    <property type="match status" value="1"/>
</dbReference>
<dbReference type="PANTHER" id="PTHR10540:SF7">
    <property type="entry name" value="26S PROTEASOME NON-ATPASE REGULATORY SUBUNIT 7"/>
    <property type="match status" value="1"/>
</dbReference>
<dbReference type="GO" id="GO:0043161">
    <property type="term" value="P:proteasome-mediated ubiquitin-dependent protein catabolic process"/>
    <property type="evidence" value="ECO:0007669"/>
    <property type="project" value="TreeGrafter"/>
</dbReference>
<evidence type="ECO:0000313" key="4">
    <source>
        <dbReference type="Proteomes" id="UP000759131"/>
    </source>
</evidence>
<dbReference type="Pfam" id="PF01398">
    <property type="entry name" value="JAB"/>
    <property type="match status" value="1"/>
</dbReference>
<evidence type="ECO:0000313" key="3">
    <source>
        <dbReference type="EMBL" id="CAD7621246.1"/>
    </source>
</evidence>
<accession>A0A7R9PUW7</accession>
<organism evidence="3">
    <name type="scientific">Medioppia subpectinata</name>
    <dbReference type="NCBI Taxonomy" id="1979941"/>
    <lineage>
        <taxon>Eukaryota</taxon>
        <taxon>Metazoa</taxon>
        <taxon>Ecdysozoa</taxon>
        <taxon>Arthropoda</taxon>
        <taxon>Chelicerata</taxon>
        <taxon>Arachnida</taxon>
        <taxon>Acari</taxon>
        <taxon>Acariformes</taxon>
        <taxon>Sarcoptiformes</taxon>
        <taxon>Oribatida</taxon>
        <taxon>Brachypylina</taxon>
        <taxon>Oppioidea</taxon>
        <taxon>Oppiidae</taxon>
        <taxon>Medioppia</taxon>
    </lineage>
</organism>
<dbReference type="EMBL" id="CAJPIZ010000529">
    <property type="protein sequence ID" value="CAG2101676.1"/>
    <property type="molecule type" value="Genomic_DNA"/>
</dbReference>
<dbReference type="GO" id="GO:0000502">
    <property type="term" value="C:proteasome complex"/>
    <property type="evidence" value="ECO:0007669"/>
    <property type="project" value="TreeGrafter"/>
</dbReference>
<dbReference type="Proteomes" id="UP000759131">
    <property type="component" value="Unassembled WGS sequence"/>
</dbReference>
<feature type="domain" description="JAB1/MPN/MOV34 metalloenzyme" evidence="1">
    <location>
        <begin position="1"/>
        <end position="49"/>
    </location>
</feature>
<dbReference type="Gene3D" id="3.40.140.10">
    <property type="entry name" value="Cytidine Deaminase, domain 2"/>
    <property type="match status" value="2"/>
</dbReference>
<dbReference type="AlphaFoldDB" id="A0A7R9PUW7"/>
<proteinExistence type="predicted"/>
<feature type="non-terminal residue" evidence="3">
    <location>
        <position position="251"/>
    </location>
</feature>